<dbReference type="InterPro" id="IPR036264">
    <property type="entry name" value="Bact_exopeptidase_dim_dom"/>
</dbReference>
<dbReference type="PANTHER" id="PTHR11014:SF63">
    <property type="entry name" value="METALLOPEPTIDASE, PUTATIVE (AFU_ORTHOLOGUE AFUA_6G09600)-RELATED"/>
    <property type="match status" value="1"/>
</dbReference>
<feature type="chain" id="PRO_5031229881" evidence="3">
    <location>
        <begin position="22"/>
        <end position="437"/>
    </location>
</feature>
<dbReference type="Pfam" id="PF07687">
    <property type="entry name" value="M20_dimer"/>
    <property type="match status" value="1"/>
</dbReference>
<dbReference type="PIRSF" id="PIRSF005962">
    <property type="entry name" value="Pept_M20D_amidohydro"/>
    <property type="match status" value="1"/>
</dbReference>
<dbReference type="PANTHER" id="PTHR11014">
    <property type="entry name" value="PEPTIDASE M20 FAMILY MEMBER"/>
    <property type="match status" value="1"/>
</dbReference>
<organism evidence="5 6">
    <name type="scientific">Sphingomonas trueperi</name>
    <dbReference type="NCBI Taxonomy" id="53317"/>
    <lineage>
        <taxon>Bacteria</taxon>
        <taxon>Pseudomonadati</taxon>
        <taxon>Pseudomonadota</taxon>
        <taxon>Alphaproteobacteria</taxon>
        <taxon>Sphingomonadales</taxon>
        <taxon>Sphingomonadaceae</taxon>
        <taxon>Sphingomonas</taxon>
    </lineage>
</organism>
<proteinExistence type="predicted"/>
<feature type="binding site" evidence="2">
    <location>
        <position position="130"/>
    </location>
    <ligand>
        <name>Mn(2+)</name>
        <dbReference type="ChEBI" id="CHEBI:29035"/>
        <label>2</label>
    </ligand>
</feature>
<gene>
    <name evidence="5" type="ORF">GGR89_003453</name>
</gene>
<dbReference type="AlphaFoldDB" id="A0A7X5Y125"/>
<dbReference type="EC" id="3.5.1.32" evidence="5"/>
<comment type="cofactor">
    <cofactor evidence="2">
        <name>Mn(2+)</name>
        <dbReference type="ChEBI" id="CHEBI:29035"/>
    </cofactor>
    <text evidence="2">The Mn(2+) ion enhances activity.</text>
</comment>
<evidence type="ECO:0000256" key="3">
    <source>
        <dbReference type="SAM" id="SignalP"/>
    </source>
</evidence>
<dbReference type="InterPro" id="IPR002933">
    <property type="entry name" value="Peptidase_M20"/>
</dbReference>
<feature type="binding site" evidence="2">
    <location>
        <position position="408"/>
    </location>
    <ligand>
        <name>Mn(2+)</name>
        <dbReference type="ChEBI" id="CHEBI:29035"/>
        <label>2</label>
    </ligand>
</feature>
<feature type="binding site" evidence="2">
    <location>
        <position position="193"/>
    </location>
    <ligand>
        <name>Mn(2+)</name>
        <dbReference type="ChEBI" id="CHEBI:29035"/>
        <label>2</label>
    </ligand>
</feature>
<sequence length="437" mass="46149">MFTSFLLAGAMSLGTPAAAAADPVRDATARAMPQLMALYRDLHAHPELSLHEVQTAAKLAAAAREAGYEVTEKVGGTGVVAVLRNGPGPVVLIRADMDGLPVVENTGLPFASKVRATTDEGIESGVMHACGHDTHMASWVGTLRNLAAMKDRWHGTVVMIAQPAEERGRGAKAMLDDGLFTRFPKPGYAIAFHDSASLPAGQIGVTPGYALANVDSVDIVVKGVGGHGAYPHTTRDPIVLAARIVTTLQTLVSREMDPQQPAVVTVGAIHGGSKHNIIGNDVTMLLTVRSFTPDSRQQLLDGIARIAKGEAIAAGVPEDRMPVVTVKDEYTPATFNTQPLAGRLQGLFTTRFGKDRVVETKAVMGGEDFSRYWLADKSIQSTIFWVGGVPQAKWDAAQGGKAMLPSLHSAEWAPDAEAVVSTATEALTAAALDILQR</sequence>
<reference evidence="5 6" key="1">
    <citation type="submission" date="2020-03" db="EMBL/GenBank/DDBJ databases">
        <title>Genomic Encyclopedia of Type Strains, Phase IV (KMG-IV): sequencing the most valuable type-strain genomes for metagenomic binning, comparative biology and taxonomic classification.</title>
        <authorList>
            <person name="Goeker M."/>
        </authorList>
    </citation>
    <scope>NUCLEOTIDE SEQUENCE [LARGE SCALE GENOMIC DNA]</scope>
    <source>
        <strain evidence="5 6">DSM 7225</strain>
    </source>
</reference>
<keyword evidence="1 5" id="KW-0378">Hydrolase</keyword>
<evidence type="ECO:0000259" key="4">
    <source>
        <dbReference type="Pfam" id="PF07687"/>
    </source>
</evidence>
<dbReference type="GO" id="GO:0019877">
    <property type="term" value="P:diaminopimelate biosynthetic process"/>
    <property type="evidence" value="ECO:0007669"/>
    <property type="project" value="UniProtKB-ARBA"/>
</dbReference>
<dbReference type="GO" id="GO:0047980">
    <property type="term" value="F:hippurate hydrolase activity"/>
    <property type="evidence" value="ECO:0007669"/>
    <property type="project" value="UniProtKB-EC"/>
</dbReference>
<keyword evidence="2" id="KW-0479">Metal-binding</keyword>
<evidence type="ECO:0000256" key="2">
    <source>
        <dbReference type="PIRSR" id="PIRSR005962-1"/>
    </source>
</evidence>
<evidence type="ECO:0000313" key="5">
    <source>
        <dbReference type="EMBL" id="NJB99113.1"/>
    </source>
</evidence>
<feature type="signal peptide" evidence="3">
    <location>
        <begin position="1"/>
        <end position="21"/>
    </location>
</feature>
<feature type="domain" description="Peptidase M20 dimerisation" evidence="4">
    <location>
        <begin position="211"/>
        <end position="310"/>
    </location>
</feature>
<comment type="caution">
    <text evidence="5">The sequence shown here is derived from an EMBL/GenBank/DDBJ whole genome shotgun (WGS) entry which is preliminary data.</text>
</comment>
<dbReference type="FunFam" id="3.30.70.360:FF:000001">
    <property type="entry name" value="N-acetyldiaminopimelate deacetylase"/>
    <property type="match status" value="1"/>
</dbReference>
<dbReference type="Gene3D" id="3.30.70.360">
    <property type="match status" value="1"/>
</dbReference>
<feature type="binding site" evidence="2">
    <location>
        <position position="166"/>
    </location>
    <ligand>
        <name>Mn(2+)</name>
        <dbReference type="ChEBI" id="CHEBI:29035"/>
        <label>2</label>
    </ligand>
</feature>
<protein>
    <submittedName>
        <fullName evidence="5">Hippurate hydrolase</fullName>
        <ecNumber evidence="5">3.5.1.32</ecNumber>
    </submittedName>
</protein>
<accession>A0A7X5Y125</accession>
<dbReference type="GO" id="GO:0046872">
    <property type="term" value="F:metal ion binding"/>
    <property type="evidence" value="ECO:0007669"/>
    <property type="project" value="UniProtKB-KW"/>
</dbReference>
<dbReference type="SUPFAM" id="SSF53187">
    <property type="entry name" value="Zn-dependent exopeptidases"/>
    <property type="match status" value="1"/>
</dbReference>
<keyword evidence="2" id="KW-0464">Manganese</keyword>
<dbReference type="RefSeq" id="WP_125975983.1">
    <property type="nucleotide sequence ID" value="NZ_BAAADY010000015.1"/>
</dbReference>
<name>A0A7X5Y125_9SPHN</name>
<dbReference type="Proteomes" id="UP000531251">
    <property type="component" value="Unassembled WGS sequence"/>
</dbReference>
<keyword evidence="6" id="KW-1185">Reference proteome</keyword>
<dbReference type="InterPro" id="IPR017439">
    <property type="entry name" value="Amidohydrolase"/>
</dbReference>
<dbReference type="NCBIfam" id="TIGR01891">
    <property type="entry name" value="amidohydrolases"/>
    <property type="match status" value="1"/>
</dbReference>
<evidence type="ECO:0000313" key="6">
    <source>
        <dbReference type="Proteomes" id="UP000531251"/>
    </source>
</evidence>
<dbReference type="SUPFAM" id="SSF55031">
    <property type="entry name" value="Bacterial exopeptidase dimerisation domain"/>
    <property type="match status" value="1"/>
</dbReference>
<keyword evidence="3" id="KW-0732">Signal</keyword>
<evidence type="ECO:0000256" key="1">
    <source>
        <dbReference type="ARBA" id="ARBA00022801"/>
    </source>
</evidence>
<dbReference type="Pfam" id="PF01546">
    <property type="entry name" value="Peptidase_M20"/>
    <property type="match status" value="1"/>
</dbReference>
<dbReference type="GO" id="GO:0050118">
    <property type="term" value="F:N-acetyldiaminopimelate deacetylase activity"/>
    <property type="evidence" value="ECO:0007669"/>
    <property type="project" value="UniProtKB-ARBA"/>
</dbReference>
<feature type="binding site" evidence="2">
    <location>
        <position position="132"/>
    </location>
    <ligand>
        <name>Mn(2+)</name>
        <dbReference type="ChEBI" id="CHEBI:29035"/>
        <label>2</label>
    </ligand>
</feature>
<dbReference type="InterPro" id="IPR011650">
    <property type="entry name" value="Peptidase_M20_dimer"/>
</dbReference>
<dbReference type="Gene3D" id="3.40.630.10">
    <property type="entry name" value="Zn peptidases"/>
    <property type="match status" value="1"/>
</dbReference>
<dbReference type="EMBL" id="JAATJB010000012">
    <property type="protein sequence ID" value="NJB99113.1"/>
    <property type="molecule type" value="Genomic_DNA"/>
</dbReference>